<dbReference type="EMBL" id="JARBHB010000005">
    <property type="protein sequence ID" value="KAJ8882931.1"/>
    <property type="molecule type" value="Genomic_DNA"/>
</dbReference>
<keyword evidence="3" id="KW-1185">Reference proteome</keyword>
<protein>
    <submittedName>
        <fullName evidence="2">Uncharacterized protein</fullName>
    </submittedName>
</protein>
<name>A0ABQ9HF29_9NEOP</name>
<reference evidence="2 3" key="1">
    <citation type="submission" date="2023-02" db="EMBL/GenBank/DDBJ databases">
        <title>LHISI_Scaffold_Assembly.</title>
        <authorList>
            <person name="Stuart O.P."/>
            <person name="Cleave R."/>
            <person name="Magrath M.J.L."/>
            <person name="Mikheyev A.S."/>
        </authorList>
    </citation>
    <scope>NUCLEOTIDE SEQUENCE [LARGE SCALE GENOMIC DNA]</scope>
    <source>
        <strain evidence="2">Daus_M_001</strain>
        <tissue evidence="2">Leg muscle</tissue>
    </source>
</reference>
<feature type="region of interest" description="Disordered" evidence="1">
    <location>
        <begin position="440"/>
        <end position="462"/>
    </location>
</feature>
<evidence type="ECO:0000256" key="1">
    <source>
        <dbReference type="SAM" id="MobiDB-lite"/>
    </source>
</evidence>
<comment type="caution">
    <text evidence="2">The sequence shown here is derived from an EMBL/GenBank/DDBJ whole genome shotgun (WGS) entry which is preliminary data.</text>
</comment>
<evidence type="ECO:0000313" key="3">
    <source>
        <dbReference type="Proteomes" id="UP001159363"/>
    </source>
</evidence>
<feature type="compositionally biased region" description="Basic residues" evidence="1">
    <location>
        <begin position="440"/>
        <end position="453"/>
    </location>
</feature>
<accession>A0ABQ9HF29</accession>
<dbReference type="Proteomes" id="UP001159363">
    <property type="component" value="Chromosome 4"/>
</dbReference>
<organism evidence="2 3">
    <name type="scientific">Dryococelus australis</name>
    <dbReference type="NCBI Taxonomy" id="614101"/>
    <lineage>
        <taxon>Eukaryota</taxon>
        <taxon>Metazoa</taxon>
        <taxon>Ecdysozoa</taxon>
        <taxon>Arthropoda</taxon>
        <taxon>Hexapoda</taxon>
        <taxon>Insecta</taxon>
        <taxon>Pterygota</taxon>
        <taxon>Neoptera</taxon>
        <taxon>Polyneoptera</taxon>
        <taxon>Phasmatodea</taxon>
        <taxon>Verophasmatodea</taxon>
        <taxon>Anareolatae</taxon>
        <taxon>Phasmatidae</taxon>
        <taxon>Eurycanthinae</taxon>
        <taxon>Dryococelus</taxon>
    </lineage>
</organism>
<evidence type="ECO:0000313" key="2">
    <source>
        <dbReference type="EMBL" id="KAJ8882931.1"/>
    </source>
</evidence>
<proteinExistence type="predicted"/>
<feature type="compositionally biased region" description="Polar residues" evidence="1">
    <location>
        <begin position="592"/>
        <end position="601"/>
    </location>
</feature>
<gene>
    <name evidence="2" type="ORF">PR048_014770</name>
</gene>
<sequence>MAVWDSLLVSLQICYWVRVVQDRTRVWRLSCTEINLPTFSVSTAEPPMRDLSNFRPRGKRFTGNGCGLSEMPMHADHVNTAASADLPWHSRLERHRSGVREALGSNPGILCGHIYKGSIRIRAADRLRFSRSCWRGDFVHANVTTSLPLPATLRQMSYYICGRSWIFICGNPAGRCRWSVGFLGDLPFPQPFHSGAAPYSPRFTPIGSQDLNVKSRPKLFTRSLISASRVWDNVAMLDSTVMCILQPQMYAHWLLPQRVASVTSHLAVWQSLLVSLQVCYWLRVVQGVSNKLRSNCKVNFTVHGLDVYLPMTAVEVNMARRRNEGAGETGDPRENPPTNAIVRHDSHMRKSGDPGRELNPVLLGECAVHWDSHGPSCGECTGEFMDSGETAAARDNNCDVQRIDDRYRRLAHALPQRRVSSDAIQNRLLSMGYRSHHITRHKAQRSTWTRKHGNSTLKHTEEGRLDTCVEMGPLVHVSSSLTGDRIHGPADRPYVSITAPAAHCKRTVATVRRCIGSTPLPPNSLEPGEVMDHYSSRPLPVSVESMQRRITVINRLLGRSLSFNCSSSVKFMFCTVHPIRGKHEISGKTRRPTASSGTIPTCENPVTRPVIEPGSPWWLIAQPPRPSLKESRVPIGTWVLSHLSADNASCKSYVAMGVDLEMIAETRTEYRLAIFPLQCSTGWIRTHGPRNDTQARYRTGAVFRKLLLLFRT</sequence>
<feature type="region of interest" description="Disordered" evidence="1">
    <location>
        <begin position="584"/>
        <end position="605"/>
    </location>
</feature>